<comment type="function">
    <text evidence="6">Specifically methylates the N7 position of guanine in position 527 of 16S rRNA.</text>
</comment>
<dbReference type="EMBL" id="JAAWWK010000004">
    <property type="protein sequence ID" value="NKI18291.1"/>
    <property type="molecule type" value="Genomic_DNA"/>
</dbReference>
<feature type="binding site" evidence="6">
    <location>
        <begin position="127"/>
        <end position="128"/>
    </location>
    <ligand>
        <name>S-adenosyl-L-methionine</name>
        <dbReference type="ChEBI" id="CHEBI:59789"/>
    </ligand>
</feature>
<dbReference type="PANTHER" id="PTHR31760">
    <property type="entry name" value="S-ADENOSYL-L-METHIONINE-DEPENDENT METHYLTRANSFERASES SUPERFAMILY PROTEIN"/>
    <property type="match status" value="1"/>
</dbReference>
<gene>
    <name evidence="6 7" type="primary">rsmG</name>
    <name evidence="7" type="ORF">HCU74_12820</name>
</gene>
<evidence type="ECO:0000313" key="7">
    <source>
        <dbReference type="EMBL" id="NKI18291.1"/>
    </source>
</evidence>
<comment type="subcellular location">
    <subcellularLocation>
        <location evidence="6">Cytoplasm</location>
    </subcellularLocation>
</comment>
<dbReference type="InterPro" id="IPR003682">
    <property type="entry name" value="rRNA_ssu_MeTfrase_G"/>
</dbReference>
<keyword evidence="8" id="KW-1185">Reference proteome</keyword>
<name>A0ABX1GGM0_9GAMM</name>
<evidence type="ECO:0000256" key="1">
    <source>
        <dbReference type="ARBA" id="ARBA00022490"/>
    </source>
</evidence>
<comment type="similarity">
    <text evidence="6">Belongs to the methyltransferase superfamily. RNA methyltransferase RsmG family.</text>
</comment>
<dbReference type="EC" id="2.1.1.170" evidence="6"/>
<proteinExistence type="inferred from homology"/>
<evidence type="ECO:0000256" key="2">
    <source>
        <dbReference type="ARBA" id="ARBA00022552"/>
    </source>
</evidence>
<dbReference type="InterPro" id="IPR029063">
    <property type="entry name" value="SAM-dependent_MTases_sf"/>
</dbReference>
<feature type="binding site" evidence="6">
    <location>
        <position position="81"/>
    </location>
    <ligand>
        <name>S-adenosyl-L-methionine</name>
        <dbReference type="ChEBI" id="CHEBI:59789"/>
    </ligand>
</feature>
<comment type="caution">
    <text evidence="6">Lacks conserved residue(s) required for the propagation of feature annotation.</text>
</comment>
<dbReference type="Gene3D" id="3.40.50.150">
    <property type="entry name" value="Vaccinia Virus protein VP39"/>
    <property type="match status" value="1"/>
</dbReference>
<evidence type="ECO:0000256" key="5">
    <source>
        <dbReference type="ARBA" id="ARBA00022691"/>
    </source>
</evidence>
<sequence length="218" mass="24188">MTNLEQALTSGARQLGVELSTEQSASLLRYLELLHKWNRAYNLTAVRDPQDMLSRHLLDSLSVANLLTGQRVLDVGTGPGLPGIPLAILYPERHFELLDSNGKKTRFLIEARQQLGLKNLEVHCCRVEKLQDPRGFDAITSRAFASLADMANGCEHLLAEGGKLFAMKGQYPTEELSQLPKHFIVDECFSLSVPGVNEARHLLLISRRSASEPSARDN</sequence>
<comment type="catalytic activity">
    <reaction evidence="6">
        <text>guanosine(527) in 16S rRNA + S-adenosyl-L-methionine = N(7)-methylguanosine(527) in 16S rRNA + S-adenosyl-L-homocysteine</text>
        <dbReference type="Rhea" id="RHEA:42732"/>
        <dbReference type="Rhea" id="RHEA-COMP:10209"/>
        <dbReference type="Rhea" id="RHEA-COMP:10210"/>
        <dbReference type="ChEBI" id="CHEBI:57856"/>
        <dbReference type="ChEBI" id="CHEBI:59789"/>
        <dbReference type="ChEBI" id="CHEBI:74269"/>
        <dbReference type="ChEBI" id="CHEBI:74480"/>
        <dbReference type="EC" id="2.1.1.170"/>
    </reaction>
</comment>
<keyword evidence="4 6" id="KW-0808">Transferase</keyword>
<dbReference type="Proteomes" id="UP000765845">
    <property type="component" value="Unassembled WGS sequence"/>
</dbReference>
<feature type="binding site" evidence="6">
    <location>
        <position position="76"/>
    </location>
    <ligand>
        <name>S-adenosyl-L-methionine</name>
        <dbReference type="ChEBI" id="CHEBI:59789"/>
    </ligand>
</feature>
<evidence type="ECO:0000256" key="6">
    <source>
        <dbReference type="HAMAP-Rule" id="MF_00074"/>
    </source>
</evidence>
<dbReference type="HAMAP" id="MF_00074">
    <property type="entry name" value="16SrRNA_methyltr_G"/>
    <property type="match status" value="1"/>
</dbReference>
<comment type="caution">
    <text evidence="7">The sequence shown here is derived from an EMBL/GenBank/DDBJ whole genome shotgun (WGS) entry which is preliminary data.</text>
</comment>
<dbReference type="PANTHER" id="PTHR31760:SF0">
    <property type="entry name" value="S-ADENOSYL-L-METHIONINE-DEPENDENT METHYLTRANSFERASES SUPERFAMILY PROTEIN"/>
    <property type="match status" value="1"/>
</dbReference>
<feature type="binding site" evidence="6">
    <location>
        <position position="142"/>
    </location>
    <ligand>
        <name>S-adenosyl-L-methionine</name>
        <dbReference type="ChEBI" id="CHEBI:59789"/>
    </ligand>
</feature>
<dbReference type="NCBIfam" id="TIGR00138">
    <property type="entry name" value="rsmG_gidB"/>
    <property type="match status" value="1"/>
</dbReference>
<dbReference type="CDD" id="cd02440">
    <property type="entry name" value="AdoMet_MTases"/>
    <property type="match status" value="1"/>
</dbReference>
<dbReference type="Pfam" id="PF02527">
    <property type="entry name" value="GidB"/>
    <property type="match status" value="1"/>
</dbReference>
<keyword evidence="3 6" id="KW-0489">Methyltransferase</keyword>
<protein>
    <recommendedName>
        <fullName evidence="6">Ribosomal RNA small subunit methyltransferase G</fullName>
        <ecNumber evidence="6">2.1.1.170</ecNumber>
    </recommendedName>
    <alternativeName>
        <fullName evidence="6">16S rRNA 7-methylguanosine methyltransferase</fullName>
        <shortName evidence="6">16S rRNA m7G methyltransferase</shortName>
    </alternativeName>
</protein>
<keyword evidence="1 6" id="KW-0963">Cytoplasm</keyword>
<organism evidence="7 8">
    <name type="scientific">Spongiibacter thalassae</name>
    <dbReference type="NCBI Taxonomy" id="2721624"/>
    <lineage>
        <taxon>Bacteria</taxon>
        <taxon>Pseudomonadati</taxon>
        <taxon>Pseudomonadota</taxon>
        <taxon>Gammaproteobacteria</taxon>
        <taxon>Cellvibrionales</taxon>
        <taxon>Spongiibacteraceae</taxon>
        <taxon>Spongiibacter</taxon>
    </lineage>
</organism>
<keyword evidence="5 6" id="KW-0949">S-adenosyl-L-methionine</keyword>
<evidence type="ECO:0000256" key="4">
    <source>
        <dbReference type="ARBA" id="ARBA00022679"/>
    </source>
</evidence>
<accession>A0ABX1GGM0</accession>
<reference evidence="7 8" key="1">
    <citation type="submission" date="2020-04" db="EMBL/GenBank/DDBJ databases">
        <authorList>
            <person name="Yoon J."/>
        </authorList>
    </citation>
    <scope>NUCLEOTIDE SEQUENCE [LARGE SCALE GENOMIC DNA]</scope>
    <source>
        <strain evidence="7 8">KMU-166</strain>
    </source>
</reference>
<keyword evidence="2 6" id="KW-0698">rRNA processing</keyword>
<dbReference type="RefSeq" id="WP_168450808.1">
    <property type="nucleotide sequence ID" value="NZ_JAAWWK010000004.1"/>
</dbReference>
<evidence type="ECO:0000256" key="3">
    <source>
        <dbReference type="ARBA" id="ARBA00022603"/>
    </source>
</evidence>
<evidence type="ECO:0000313" key="8">
    <source>
        <dbReference type="Proteomes" id="UP000765845"/>
    </source>
</evidence>
<dbReference type="SUPFAM" id="SSF53335">
    <property type="entry name" value="S-adenosyl-L-methionine-dependent methyltransferases"/>
    <property type="match status" value="1"/>
</dbReference>
<dbReference type="PIRSF" id="PIRSF003078">
    <property type="entry name" value="GidB"/>
    <property type="match status" value="1"/>
</dbReference>